<dbReference type="EMBL" id="KZ825077">
    <property type="protein sequence ID" value="RAH53321.1"/>
    <property type="molecule type" value="Genomic_DNA"/>
</dbReference>
<keyword evidence="3" id="KW-1185">Reference proteome</keyword>
<evidence type="ECO:0000313" key="3">
    <source>
        <dbReference type="Proteomes" id="UP000249526"/>
    </source>
</evidence>
<dbReference type="Proteomes" id="UP000249526">
    <property type="component" value="Unassembled WGS sequence"/>
</dbReference>
<accession>A0A8G1QS65</accession>
<protein>
    <submittedName>
        <fullName evidence="2">Uncharacterized protein</fullName>
    </submittedName>
</protein>
<feature type="region of interest" description="Disordered" evidence="1">
    <location>
        <begin position="81"/>
        <end position="105"/>
    </location>
</feature>
<dbReference type="GeneID" id="37157592"/>
<feature type="region of interest" description="Disordered" evidence="1">
    <location>
        <begin position="57"/>
        <end position="76"/>
    </location>
</feature>
<dbReference type="RefSeq" id="XP_025511243.1">
    <property type="nucleotide sequence ID" value="XM_025654190.1"/>
</dbReference>
<reference evidence="2 3" key="1">
    <citation type="submission" date="2018-02" db="EMBL/GenBank/DDBJ databases">
        <title>The genomes of Aspergillus section Nigri reveals drivers in fungal speciation.</title>
        <authorList>
            <consortium name="DOE Joint Genome Institute"/>
            <person name="Vesth T.C."/>
            <person name="Nybo J."/>
            <person name="Theobald S."/>
            <person name="Brandl J."/>
            <person name="Frisvad J.C."/>
            <person name="Nielsen K.F."/>
            <person name="Lyhne E.K."/>
            <person name="Kogle M.E."/>
            <person name="Kuo A."/>
            <person name="Riley R."/>
            <person name="Clum A."/>
            <person name="Nolan M."/>
            <person name="Lipzen A."/>
            <person name="Salamov A."/>
            <person name="Henrissat B."/>
            <person name="Wiebenga A."/>
            <person name="De vries R.P."/>
            <person name="Grigoriev I.V."/>
            <person name="Mortensen U.H."/>
            <person name="Andersen M.R."/>
            <person name="Baker S.E."/>
        </authorList>
    </citation>
    <scope>NUCLEOTIDE SEQUENCE [LARGE SCALE GENOMIC DNA]</scope>
    <source>
        <strain evidence="2 3">CBS 112811</strain>
    </source>
</reference>
<evidence type="ECO:0000256" key="1">
    <source>
        <dbReference type="SAM" id="MobiDB-lite"/>
    </source>
</evidence>
<name>A0A8G1QS65_9EURO</name>
<evidence type="ECO:0000313" key="2">
    <source>
        <dbReference type="EMBL" id="RAH53321.1"/>
    </source>
</evidence>
<dbReference type="AlphaFoldDB" id="A0A8G1QS65"/>
<gene>
    <name evidence="2" type="ORF">BO85DRAFT_156016</name>
</gene>
<proteinExistence type="predicted"/>
<sequence length="105" mass="11377">MGTDFRSAAAAAAAAVPSHISTTEIRGIWAGRREIFIWGNDCRWAARQPCPHESRLNRGRAEAGGGQDAFEEKRGIFRPGLGRLSRARASTPSQIGMRENLASPT</sequence>
<organism evidence="2 3">
    <name type="scientific">Aspergillus piperis CBS 112811</name>
    <dbReference type="NCBI Taxonomy" id="1448313"/>
    <lineage>
        <taxon>Eukaryota</taxon>
        <taxon>Fungi</taxon>
        <taxon>Dikarya</taxon>
        <taxon>Ascomycota</taxon>
        <taxon>Pezizomycotina</taxon>
        <taxon>Eurotiomycetes</taxon>
        <taxon>Eurotiomycetidae</taxon>
        <taxon>Eurotiales</taxon>
        <taxon>Aspergillaceae</taxon>
        <taxon>Aspergillus</taxon>
        <taxon>Aspergillus subgen. Circumdati</taxon>
    </lineage>
</organism>